<dbReference type="PROSITE" id="PS51257">
    <property type="entry name" value="PROKAR_LIPOPROTEIN"/>
    <property type="match status" value="1"/>
</dbReference>
<sequence length="168" mass="17764">MNTLLKTFAVTFAAAAALTACGGGGNDDDPSPSDRIGVLTITDASVSGLDGVYGNGSLNLTDVEKNNPVGSNPEVCAFKFDGANRVLGEGTAFGDVRYLPNADTVYLMFLNVNGREFSNKQDGTDTQVQRDRDRIQFNRKTFTATDNSGVTLRVSGLVPMRGSRPSGC</sequence>
<dbReference type="OrthoDB" id="8810115at2"/>
<organism evidence="2 3">
    <name type="scientific">Variovorax guangxiensis</name>
    <dbReference type="NCBI Taxonomy" id="1775474"/>
    <lineage>
        <taxon>Bacteria</taxon>
        <taxon>Pseudomonadati</taxon>
        <taxon>Pseudomonadota</taxon>
        <taxon>Betaproteobacteria</taxon>
        <taxon>Burkholderiales</taxon>
        <taxon>Comamonadaceae</taxon>
        <taxon>Variovorax</taxon>
    </lineage>
</organism>
<accession>A0A502DIB5</accession>
<evidence type="ECO:0000256" key="1">
    <source>
        <dbReference type="SAM" id="SignalP"/>
    </source>
</evidence>
<gene>
    <name evidence="2" type="ORF">EAH82_17095</name>
</gene>
<reference evidence="2 3" key="1">
    <citation type="journal article" date="2019" name="Environ. Microbiol.">
        <title>Species interactions and distinct microbial communities in high Arctic permafrost affected cryosols are associated with the CH4 and CO2 gas fluxes.</title>
        <authorList>
            <person name="Altshuler I."/>
            <person name="Hamel J."/>
            <person name="Turney S."/>
            <person name="Magnuson E."/>
            <person name="Levesque R."/>
            <person name="Greer C."/>
            <person name="Whyte L.G."/>
        </authorList>
    </citation>
    <scope>NUCLEOTIDE SEQUENCE [LARGE SCALE GENOMIC DNA]</scope>
    <source>
        <strain evidence="2 3">S06.C</strain>
    </source>
</reference>
<dbReference type="Proteomes" id="UP000319212">
    <property type="component" value="Unassembled WGS sequence"/>
</dbReference>
<proteinExistence type="predicted"/>
<evidence type="ECO:0000313" key="2">
    <source>
        <dbReference type="EMBL" id="TPG25267.1"/>
    </source>
</evidence>
<evidence type="ECO:0000313" key="3">
    <source>
        <dbReference type="Proteomes" id="UP000319212"/>
    </source>
</evidence>
<dbReference type="EMBL" id="RCZI01000005">
    <property type="protein sequence ID" value="TPG25267.1"/>
    <property type="molecule type" value="Genomic_DNA"/>
</dbReference>
<feature type="signal peptide" evidence="1">
    <location>
        <begin position="1"/>
        <end position="22"/>
    </location>
</feature>
<protein>
    <recommendedName>
        <fullName evidence="4">Lipoprotein</fullName>
    </recommendedName>
</protein>
<evidence type="ECO:0008006" key="4">
    <source>
        <dbReference type="Google" id="ProtNLM"/>
    </source>
</evidence>
<name>A0A502DIB5_9BURK</name>
<comment type="caution">
    <text evidence="2">The sequence shown here is derived from an EMBL/GenBank/DDBJ whole genome shotgun (WGS) entry which is preliminary data.</text>
</comment>
<feature type="chain" id="PRO_5021197755" description="Lipoprotein" evidence="1">
    <location>
        <begin position="23"/>
        <end position="168"/>
    </location>
</feature>
<dbReference type="AlphaFoldDB" id="A0A502DIB5"/>
<keyword evidence="1" id="KW-0732">Signal</keyword>